<protein>
    <submittedName>
        <fullName evidence="2">Uncharacterized protein</fullName>
    </submittedName>
</protein>
<gene>
    <name evidence="2" type="ORF">PMEA_00027914</name>
</gene>
<evidence type="ECO:0000313" key="3">
    <source>
        <dbReference type="Proteomes" id="UP001159428"/>
    </source>
</evidence>
<dbReference type="Proteomes" id="UP001159428">
    <property type="component" value="Unassembled WGS sequence"/>
</dbReference>
<evidence type="ECO:0000256" key="1">
    <source>
        <dbReference type="SAM" id="MobiDB-lite"/>
    </source>
</evidence>
<proteinExistence type="predicted"/>
<feature type="region of interest" description="Disordered" evidence="1">
    <location>
        <begin position="117"/>
        <end position="137"/>
    </location>
</feature>
<reference evidence="2 3" key="1">
    <citation type="submission" date="2022-05" db="EMBL/GenBank/DDBJ databases">
        <authorList>
            <consortium name="Genoscope - CEA"/>
            <person name="William W."/>
        </authorList>
    </citation>
    <scope>NUCLEOTIDE SEQUENCE [LARGE SCALE GENOMIC DNA]</scope>
</reference>
<keyword evidence="3" id="KW-1185">Reference proteome</keyword>
<dbReference type="AlphaFoldDB" id="A0AAU9XPR8"/>
<accession>A0AAU9XPR8</accession>
<feature type="compositionally biased region" description="Polar residues" evidence="1">
    <location>
        <begin position="118"/>
        <end position="137"/>
    </location>
</feature>
<evidence type="ECO:0000313" key="2">
    <source>
        <dbReference type="EMBL" id="CAH3155254.1"/>
    </source>
</evidence>
<name>A0AAU9XPR8_9CNID</name>
<organism evidence="2 3">
    <name type="scientific">Pocillopora meandrina</name>
    <dbReference type="NCBI Taxonomy" id="46732"/>
    <lineage>
        <taxon>Eukaryota</taxon>
        <taxon>Metazoa</taxon>
        <taxon>Cnidaria</taxon>
        <taxon>Anthozoa</taxon>
        <taxon>Hexacorallia</taxon>
        <taxon>Scleractinia</taxon>
        <taxon>Astrocoeniina</taxon>
        <taxon>Pocilloporidae</taxon>
        <taxon>Pocillopora</taxon>
    </lineage>
</organism>
<sequence>MEDPNEAYNDFIEEYSRIYNTCFPLKVLKGKQVNKFFSPWLSPGLLKSVNKKNRLHKKFVSSPSTSSETKYQAYKNKFTHLIRIAKRKYYDSKFENARNDLKTTWKLLKAVFNKRKSMSSPPASFKRQNINGSNGDR</sequence>
<comment type="caution">
    <text evidence="2">The sequence shown here is derived from an EMBL/GenBank/DDBJ whole genome shotgun (WGS) entry which is preliminary data.</text>
</comment>
<dbReference type="EMBL" id="CALNXJ010000057">
    <property type="protein sequence ID" value="CAH3155254.1"/>
    <property type="molecule type" value="Genomic_DNA"/>
</dbReference>